<protein>
    <submittedName>
        <fullName evidence="6">YkvA family protein</fullName>
    </submittedName>
</protein>
<name>A0AA42Q1X7_9BURK</name>
<comment type="caution">
    <text evidence="6">The sequence shown here is derived from an EMBL/GenBank/DDBJ whole genome shotgun (WGS) entry which is preliminary data.</text>
</comment>
<proteinExistence type="predicted"/>
<dbReference type="Pfam" id="PF06803">
    <property type="entry name" value="DUF1232"/>
    <property type="match status" value="1"/>
</dbReference>
<sequence>MWKLGRALSRFRKELLLAWAVLRDQRSPRAAKLVTVLAALYIVSPIDFVPDTIPILGWLDDGLIGFLLLQLAFRFLPEELQASLRRRVDGKVEAHQRPSI</sequence>
<evidence type="ECO:0000313" key="6">
    <source>
        <dbReference type="EMBL" id="MDH1335394.1"/>
    </source>
</evidence>
<evidence type="ECO:0000256" key="2">
    <source>
        <dbReference type="ARBA" id="ARBA00022692"/>
    </source>
</evidence>
<organism evidence="6 7">
    <name type="scientific">Comamonas thiooxydans</name>
    <dbReference type="NCBI Taxonomy" id="363952"/>
    <lineage>
        <taxon>Bacteria</taxon>
        <taxon>Pseudomonadati</taxon>
        <taxon>Pseudomonadota</taxon>
        <taxon>Betaproteobacteria</taxon>
        <taxon>Burkholderiales</taxon>
        <taxon>Comamonadaceae</taxon>
        <taxon>Comamonas</taxon>
    </lineage>
</organism>
<dbReference type="AlphaFoldDB" id="A0AA42Q1X7"/>
<dbReference type="InterPro" id="IPR010652">
    <property type="entry name" value="DUF1232"/>
</dbReference>
<keyword evidence="4" id="KW-0472">Membrane</keyword>
<dbReference type="EMBL" id="JAOCEK010000011">
    <property type="protein sequence ID" value="MDH1335394.1"/>
    <property type="molecule type" value="Genomic_DNA"/>
</dbReference>
<feature type="domain" description="DUF1232" evidence="5">
    <location>
        <begin position="31"/>
        <end position="64"/>
    </location>
</feature>
<keyword evidence="3" id="KW-1133">Transmembrane helix</keyword>
<dbReference type="Proteomes" id="UP001161065">
    <property type="component" value="Unassembled WGS sequence"/>
</dbReference>
<keyword evidence="2" id="KW-0812">Transmembrane</keyword>
<reference evidence="6" key="1">
    <citation type="submission" date="2022-09" db="EMBL/GenBank/DDBJ databases">
        <title>Intensive care unit water sources are persistently colonized with multi-drug resistant bacteria and are the site of extensive horizontal gene transfer of antibiotic resistance genes.</title>
        <authorList>
            <person name="Diorio-Toth L."/>
        </authorList>
    </citation>
    <scope>NUCLEOTIDE SEQUENCE</scope>
    <source>
        <strain evidence="6">GD03832</strain>
    </source>
</reference>
<evidence type="ECO:0000256" key="3">
    <source>
        <dbReference type="ARBA" id="ARBA00022989"/>
    </source>
</evidence>
<dbReference type="RefSeq" id="WP_004340774.1">
    <property type="nucleotide sequence ID" value="NZ_ADVQ01000057.1"/>
</dbReference>
<evidence type="ECO:0000259" key="5">
    <source>
        <dbReference type="Pfam" id="PF06803"/>
    </source>
</evidence>
<dbReference type="GO" id="GO:0012505">
    <property type="term" value="C:endomembrane system"/>
    <property type="evidence" value="ECO:0007669"/>
    <property type="project" value="UniProtKB-SubCell"/>
</dbReference>
<evidence type="ECO:0000313" key="7">
    <source>
        <dbReference type="Proteomes" id="UP001161065"/>
    </source>
</evidence>
<gene>
    <name evidence="6" type="ORF">N5D63_14710</name>
</gene>
<evidence type="ECO:0000256" key="1">
    <source>
        <dbReference type="ARBA" id="ARBA00004127"/>
    </source>
</evidence>
<accession>A0AA42Q1X7</accession>
<evidence type="ECO:0000256" key="4">
    <source>
        <dbReference type="ARBA" id="ARBA00023136"/>
    </source>
</evidence>
<comment type="subcellular location">
    <subcellularLocation>
        <location evidence="1">Endomembrane system</location>
        <topology evidence="1">Multi-pass membrane protein</topology>
    </subcellularLocation>
</comment>